<dbReference type="PROSITE" id="PS00615">
    <property type="entry name" value="C_TYPE_LECTIN_1"/>
    <property type="match status" value="1"/>
</dbReference>
<dbReference type="InterPro" id="IPR018378">
    <property type="entry name" value="C-type_lectin_CS"/>
</dbReference>
<feature type="domain" description="C-type lectin" evidence="2">
    <location>
        <begin position="129"/>
        <end position="248"/>
    </location>
</feature>
<dbReference type="Proteomes" id="UP000752171">
    <property type="component" value="Unassembled WGS sequence"/>
</dbReference>
<feature type="domain" description="C-type lectin" evidence="2">
    <location>
        <begin position="13"/>
        <end position="130"/>
    </location>
</feature>
<dbReference type="InterPro" id="IPR016187">
    <property type="entry name" value="CTDL_fold"/>
</dbReference>
<dbReference type="PANTHER" id="PTHR45784:SF3">
    <property type="entry name" value="C-TYPE LECTIN DOMAIN FAMILY 4 MEMBER K-LIKE-RELATED"/>
    <property type="match status" value="1"/>
</dbReference>
<keyword evidence="1" id="KW-1015">Disulfide bond</keyword>
<comment type="caution">
    <text evidence="3">The sequence shown here is derived from an EMBL/GenBank/DDBJ whole genome shotgun (WGS) entry which is preliminary data.</text>
</comment>
<accession>A0A8T2LY07</accession>
<reference evidence="3 4" key="1">
    <citation type="submission" date="2021-07" db="EMBL/GenBank/DDBJ databases">
        <authorList>
            <person name="Imarazene B."/>
            <person name="Zahm M."/>
            <person name="Klopp C."/>
            <person name="Cabau C."/>
            <person name="Beille S."/>
            <person name="Jouanno E."/>
            <person name="Castinel A."/>
            <person name="Lluch J."/>
            <person name="Gil L."/>
            <person name="Kuchtly C."/>
            <person name="Lopez Roques C."/>
            <person name="Donnadieu C."/>
            <person name="Parrinello H."/>
            <person name="Journot L."/>
            <person name="Du K."/>
            <person name="Schartl M."/>
            <person name="Retaux S."/>
            <person name="Guiguen Y."/>
        </authorList>
    </citation>
    <scope>NUCLEOTIDE SEQUENCE [LARGE SCALE GENOMIC DNA]</scope>
    <source>
        <strain evidence="3">Pach_M1</strain>
        <tissue evidence="3">Testis</tissue>
    </source>
</reference>
<dbReference type="SUPFAM" id="SSF56436">
    <property type="entry name" value="C-type lectin-like"/>
    <property type="match status" value="2"/>
</dbReference>
<gene>
    <name evidence="3" type="primary">MRC2</name>
    <name evidence="3" type="ORF">AMEX_G11670</name>
</gene>
<evidence type="ECO:0000256" key="1">
    <source>
        <dbReference type="ARBA" id="ARBA00023157"/>
    </source>
</evidence>
<keyword evidence="3" id="KW-0675">Receptor</keyword>
<dbReference type="PROSITE" id="PS50041">
    <property type="entry name" value="C_TYPE_LECTIN_2"/>
    <property type="match status" value="2"/>
</dbReference>
<evidence type="ECO:0000259" key="2">
    <source>
        <dbReference type="PROSITE" id="PS50041"/>
    </source>
</evidence>
<feature type="non-terminal residue" evidence="3">
    <location>
        <position position="1"/>
    </location>
</feature>
<evidence type="ECO:0000313" key="3">
    <source>
        <dbReference type="EMBL" id="KAG9274672.1"/>
    </source>
</evidence>
<dbReference type="InterPro" id="IPR001304">
    <property type="entry name" value="C-type_lectin-like"/>
</dbReference>
<organism evidence="3 4">
    <name type="scientific">Astyanax mexicanus</name>
    <name type="common">Blind cave fish</name>
    <name type="synonym">Astyanax fasciatus mexicanus</name>
    <dbReference type="NCBI Taxonomy" id="7994"/>
    <lineage>
        <taxon>Eukaryota</taxon>
        <taxon>Metazoa</taxon>
        <taxon>Chordata</taxon>
        <taxon>Craniata</taxon>
        <taxon>Vertebrata</taxon>
        <taxon>Euteleostomi</taxon>
        <taxon>Actinopterygii</taxon>
        <taxon>Neopterygii</taxon>
        <taxon>Teleostei</taxon>
        <taxon>Ostariophysi</taxon>
        <taxon>Characiformes</taxon>
        <taxon>Characoidei</taxon>
        <taxon>Acestrorhamphidae</taxon>
        <taxon>Acestrorhamphinae</taxon>
        <taxon>Astyanax</taxon>
    </lineage>
</organism>
<dbReference type="EMBL" id="JAICCE010000008">
    <property type="protein sequence ID" value="KAG9274672.1"/>
    <property type="molecule type" value="Genomic_DNA"/>
</dbReference>
<dbReference type="Gene3D" id="3.10.100.10">
    <property type="entry name" value="Mannose-Binding Protein A, subunit A"/>
    <property type="match status" value="2"/>
</dbReference>
<name>A0A8T2LY07_ASTMX</name>
<dbReference type="SMART" id="SM00034">
    <property type="entry name" value="CLECT"/>
    <property type="match status" value="2"/>
</dbReference>
<dbReference type="AlphaFoldDB" id="A0A8T2LY07"/>
<dbReference type="OrthoDB" id="8950604at2759"/>
<dbReference type="PANTHER" id="PTHR45784">
    <property type="entry name" value="C-TYPE LECTIN DOMAIN FAMILY 20 MEMBER A-RELATED"/>
    <property type="match status" value="1"/>
</dbReference>
<evidence type="ECO:0000313" key="4">
    <source>
        <dbReference type="Proteomes" id="UP000752171"/>
    </source>
</evidence>
<protein>
    <submittedName>
        <fullName evidence="3">Macrophage mannose receptor 1-like</fullName>
    </submittedName>
</protein>
<proteinExistence type="predicted"/>
<dbReference type="Pfam" id="PF00059">
    <property type="entry name" value="Lectin_C"/>
    <property type="match status" value="2"/>
</dbReference>
<sequence>ILTPTALWTLSFCGTRQFHLVNERKTWSEAQKYCREKYTDLATIENQEEMDAVKSALKGVSGYFWIGLRQDPEQTNISWIWSDGSNSSYTHWKPEEPNNNVGDNCVILRTESEYRWYDVGCQYPDQFICYEEKLILIKEEKTWWEALRYCRENHVDLVSVHTEGIQHWVETVARNASTDNVWVGLRHTCAQGFWFWVSGSTICYQNWAPGNGTGVEDCSNGERSGAVQSGSKQWISLLENQTLNFICTASQGEIRTNVIFILDLCSHTEPVLNPDFLFLFFQICERRFRHIINILRSTSCTAQ</sequence>
<dbReference type="InterPro" id="IPR016186">
    <property type="entry name" value="C-type_lectin-like/link_sf"/>
</dbReference>
<dbReference type="CDD" id="cd00037">
    <property type="entry name" value="CLECT"/>
    <property type="match status" value="1"/>
</dbReference>